<evidence type="ECO:0000313" key="1">
    <source>
        <dbReference type="EMBL" id="EGF51140.1"/>
    </source>
</evidence>
<sequence length="39" mass="4464">MVAKYRNGETGNVYFGHNKSITAIGDYVPPMEYMLKHCK</sequence>
<comment type="caution">
    <text evidence="1">The sequence shown here is derived from an EMBL/GenBank/DDBJ whole genome shotgun (WGS) entry which is preliminary data.</text>
</comment>
<gene>
    <name evidence="1" type="ORF">HMPREF9445_02136</name>
</gene>
<protein>
    <submittedName>
        <fullName evidence="1">Uncharacterized protein</fullName>
    </submittedName>
</protein>
<keyword evidence="2" id="KW-1185">Reference proteome</keyword>
<proteinExistence type="predicted"/>
<dbReference type="Proteomes" id="UP000010321">
    <property type="component" value="Unassembled WGS sequence"/>
</dbReference>
<dbReference type="EMBL" id="AFBM01000023">
    <property type="protein sequence ID" value="EGF51140.1"/>
    <property type="molecule type" value="Genomic_DNA"/>
</dbReference>
<evidence type="ECO:0000313" key="2">
    <source>
        <dbReference type="Proteomes" id="UP000010321"/>
    </source>
</evidence>
<organism evidence="1 2">
    <name type="scientific">Bacteroides clarus YIT 12056</name>
    <dbReference type="NCBI Taxonomy" id="762984"/>
    <lineage>
        <taxon>Bacteria</taxon>
        <taxon>Pseudomonadati</taxon>
        <taxon>Bacteroidota</taxon>
        <taxon>Bacteroidia</taxon>
        <taxon>Bacteroidales</taxon>
        <taxon>Bacteroidaceae</taxon>
        <taxon>Bacteroides</taxon>
    </lineage>
</organism>
<name>A0ABP2KRV5_9BACE</name>
<accession>A0ABP2KRV5</accession>
<reference evidence="1 2" key="1">
    <citation type="submission" date="2011-02" db="EMBL/GenBank/DDBJ databases">
        <authorList>
            <person name="Weinstock G."/>
            <person name="Sodergren E."/>
            <person name="Clifton S."/>
            <person name="Fulton L."/>
            <person name="Fulton B."/>
            <person name="Courtney L."/>
            <person name="Fronick C."/>
            <person name="Harrison M."/>
            <person name="Strong C."/>
            <person name="Farmer C."/>
            <person name="Delahaunty K."/>
            <person name="Markovic C."/>
            <person name="Hall O."/>
            <person name="Minx P."/>
            <person name="Tomlinson C."/>
            <person name="Mitreva M."/>
            <person name="Hou S."/>
            <person name="Chen J."/>
            <person name="Wollam A."/>
            <person name="Pepin K.H."/>
            <person name="Johnson M."/>
            <person name="Bhonagiri V."/>
            <person name="Zhang X."/>
            <person name="Suruliraj S."/>
            <person name="Warren W."/>
            <person name="Chinwalla A."/>
            <person name="Mardis E.R."/>
            <person name="Wilson R.K."/>
        </authorList>
    </citation>
    <scope>NUCLEOTIDE SEQUENCE [LARGE SCALE GENOMIC DNA]</scope>
    <source>
        <strain evidence="1 2">YIT 12056</strain>
    </source>
</reference>